<evidence type="ECO:0000313" key="4">
    <source>
        <dbReference type="EMBL" id="CAF3579148.1"/>
    </source>
</evidence>
<dbReference type="InterPro" id="IPR001258">
    <property type="entry name" value="NHL_repeat"/>
</dbReference>
<name>A0A813XIK4_9BILA</name>
<dbReference type="SUPFAM" id="SSF63829">
    <property type="entry name" value="Calcium-dependent phosphotriesterase"/>
    <property type="match status" value="1"/>
</dbReference>
<evidence type="ECO:0000313" key="2">
    <source>
        <dbReference type="EMBL" id="CAF0796106.1"/>
    </source>
</evidence>
<evidence type="ECO:0000313" key="5">
    <source>
        <dbReference type="EMBL" id="CAF3658359.1"/>
    </source>
</evidence>
<comment type="caution">
    <text evidence="3">The sequence shown here is derived from an EMBL/GenBank/DDBJ whole genome shotgun (WGS) entry which is preliminary data.</text>
</comment>
<dbReference type="EMBL" id="CAJOBC010001137">
    <property type="protein sequence ID" value="CAF3658359.1"/>
    <property type="molecule type" value="Genomic_DNA"/>
</dbReference>
<organism evidence="3 6">
    <name type="scientific">Didymodactylos carnosus</name>
    <dbReference type="NCBI Taxonomy" id="1234261"/>
    <lineage>
        <taxon>Eukaryota</taxon>
        <taxon>Metazoa</taxon>
        <taxon>Spiralia</taxon>
        <taxon>Gnathifera</taxon>
        <taxon>Rotifera</taxon>
        <taxon>Eurotatoria</taxon>
        <taxon>Bdelloidea</taxon>
        <taxon>Philodinida</taxon>
        <taxon>Philodinidae</taxon>
        <taxon>Didymodactylos</taxon>
    </lineage>
</organism>
<evidence type="ECO:0000313" key="6">
    <source>
        <dbReference type="Proteomes" id="UP000663829"/>
    </source>
</evidence>
<dbReference type="Gene3D" id="2.120.10.30">
    <property type="entry name" value="TolB, C-terminal domain"/>
    <property type="match status" value="1"/>
</dbReference>
<dbReference type="Proteomes" id="UP000663829">
    <property type="component" value="Unassembled WGS sequence"/>
</dbReference>
<reference evidence="3" key="1">
    <citation type="submission" date="2021-02" db="EMBL/GenBank/DDBJ databases">
        <authorList>
            <person name="Nowell W R."/>
        </authorList>
    </citation>
    <scope>NUCLEOTIDE SEQUENCE</scope>
</reference>
<dbReference type="Proteomes" id="UP000677228">
    <property type="component" value="Unassembled WGS sequence"/>
</dbReference>
<gene>
    <name evidence="3" type="ORF">GPM918_LOCUS7102</name>
    <name evidence="2" type="ORF">OVA965_LOCUS4393</name>
    <name evidence="5" type="ORF">SRO942_LOCUS7102</name>
    <name evidence="4" type="ORF">TMI583_LOCUS4391</name>
</gene>
<evidence type="ECO:0000256" key="1">
    <source>
        <dbReference type="ARBA" id="ARBA00022737"/>
    </source>
</evidence>
<dbReference type="EMBL" id="CAJOBA010001149">
    <property type="protein sequence ID" value="CAF3579148.1"/>
    <property type="molecule type" value="Genomic_DNA"/>
</dbReference>
<accession>A0A813XIK4</accession>
<sequence>MTATSTAVMITTTRIVDATMMNTATITNGYFSDELYWPSGLYLDGKNQQLYVGDTINYRIQKFSLNQTSQLSIKL</sequence>
<dbReference type="Proteomes" id="UP000681722">
    <property type="component" value="Unassembled WGS sequence"/>
</dbReference>
<keyword evidence="1" id="KW-0677">Repeat</keyword>
<dbReference type="AlphaFoldDB" id="A0A813XIK4"/>
<dbReference type="Proteomes" id="UP000682733">
    <property type="component" value="Unassembled WGS sequence"/>
</dbReference>
<dbReference type="Pfam" id="PF01436">
    <property type="entry name" value="NHL"/>
    <property type="match status" value="1"/>
</dbReference>
<protein>
    <submittedName>
        <fullName evidence="3">Uncharacterized protein</fullName>
    </submittedName>
</protein>
<proteinExistence type="predicted"/>
<dbReference type="EMBL" id="CAJNOQ010001137">
    <property type="protein sequence ID" value="CAF0871095.1"/>
    <property type="molecule type" value="Genomic_DNA"/>
</dbReference>
<keyword evidence="6" id="KW-1185">Reference proteome</keyword>
<dbReference type="EMBL" id="CAJNOK010001149">
    <property type="protein sequence ID" value="CAF0796106.1"/>
    <property type="molecule type" value="Genomic_DNA"/>
</dbReference>
<evidence type="ECO:0000313" key="3">
    <source>
        <dbReference type="EMBL" id="CAF0871095.1"/>
    </source>
</evidence>
<dbReference type="InterPro" id="IPR011042">
    <property type="entry name" value="6-blade_b-propeller_TolB-like"/>
</dbReference>